<gene>
    <name evidence="2" type="ORF">SAMN05421812_12450</name>
</gene>
<evidence type="ECO:0000256" key="1">
    <source>
        <dbReference type="SAM" id="MobiDB-lite"/>
    </source>
</evidence>
<evidence type="ECO:0008006" key="4">
    <source>
        <dbReference type="Google" id="ProtNLM"/>
    </source>
</evidence>
<dbReference type="AlphaFoldDB" id="A0A239PF02"/>
<name>A0A239PF02_9ACTN</name>
<dbReference type="InterPro" id="IPR021527">
    <property type="entry name" value="DUF2795"/>
</dbReference>
<protein>
    <recommendedName>
        <fullName evidence="4">DUF2795 domain-containing protein</fullName>
    </recommendedName>
</protein>
<feature type="compositionally biased region" description="Basic and acidic residues" evidence="1">
    <location>
        <begin position="1"/>
        <end position="22"/>
    </location>
</feature>
<accession>A0A239PF02</accession>
<dbReference type="RefSeq" id="WP_089255283.1">
    <property type="nucleotide sequence ID" value="NZ_FZPH01000024.1"/>
</dbReference>
<proteinExistence type="predicted"/>
<dbReference type="Proteomes" id="UP000198362">
    <property type="component" value="Unassembled WGS sequence"/>
</dbReference>
<dbReference type="EMBL" id="FZPH01000024">
    <property type="protein sequence ID" value="SNT65601.1"/>
    <property type="molecule type" value="Genomic_DNA"/>
</dbReference>
<sequence length="136" mass="15033">MERGNAKHSPRVDDELAHEVDGIVKGTTGGRAEEFRESEPPGDGEPEASLVPEGDDGSGAPQGMTAEEVELRSRFGRYINRSALPGDRDRLRQDARRNEAPDDVLAEIDRLPTGVRFQTVSEAWAALGHRNETQRW</sequence>
<reference evidence="2 3" key="1">
    <citation type="submission" date="2017-06" db="EMBL/GenBank/DDBJ databases">
        <authorList>
            <person name="Kim H.J."/>
            <person name="Triplett B.A."/>
        </authorList>
    </citation>
    <scope>NUCLEOTIDE SEQUENCE [LARGE SCALE GENOMIC DNA]</scope>
    <source>
        <strain evidence="2 3">CGMCC 4.5593</strain>
    </source>
</reference>
<dbReference type="OrthoDB" id="5519961at2"/>
<organism evidence="2 3">
    <name type="scientific">Asanoa hainanensis</name>
    <dbReference type="NCBI Taxonomy" id="560556"/>
    <lineage>
        <taxon>Bacteria</taxon>
        <taxon>Bacillati</taxon>
        <taxon>Actinomycetota</taxon>
        <taxon>Actinomycetes</taxon>
        <taxon>Micromonosporales</taxon>
        <taxon>Micromonosporaceae</taxon>
        <taxon>Asanoa</taxon>
    </lineage>
</organism>
<keyword evidence="3" id="KW-1185">Reference proteome</keyword>
<feature type="region of interest" description="Disordered" evidence="1">
    <location>
        <begin position="1"/>
        <end position="66"/>
    </location>
</feature>
<evidence type="ECO:0000313" key="2">
    <source>
        <dbReference type="EMBL" id="SNT65601.1"/>
    </source>
</evidence>
<dbReference type="Pfam" id="PF11387">
    <property type="entry name" value="DUF2795"/>
    <property type="match status" value="1"/>
</dbReference>
<evidence type="ECO:0000313" key="3">
    <source>
        <dbReference type="Proteomes" id="UP000198362"/>
    </source>
</evidence>